<dbReference type="PANTHER" id="PTHR31145:SF6">
    <property type="entry name" value="INTEGRAL MEMBRANE PROTEIN (AFU_ORTHOLOGUE AFUA_7G01610)"/>
    <property type="match status" value="1"/>
</dbReference>
<dbReference type="InterPro" id="IPR040241">
    <property type="entry name" value="TRP_Flc/Pkd2-like"/>
</dbReference>
<gene>
    <name evidence="2" type="ORF">NEOLI_005057</name>
</gene>
<keyword evidence="3" id="KW-1185">Reference proteome</keyword>
<comment type="caution">
    <text evidence="2">The sequence shown here is derived from an EMBL/GenBank/DDBJ whole genome shotgun (WGS) entry which is preliminary data.</text>
</comment>
<feature type="transmembrane region" description="Helical" evidence="1">
    <location>
        <begin position="138"/>
        <end position="157"/>
    </location>
</feature>
<dbReference type="GO" id="GO:0016020">
    <property type="term" value="C:membrane"/>
    <property type="evidence" value="ECO:0007669"/>
    <property type="project" value="TreeGrafter"/>
</dbReference>
<dbReference type="GO" id="GO:0055085">
    <property type="term" value="P:transmembrane transport"/>
    <property type="evidence" value="ECO:0007669"/>
    <property type="project" value="TreeGrafter"/>
</dbReference>
<proteinExistence type="predicted"/>
<feature type="transmembrane region" description="Helical" evidence="1">
    <location>
        <begin position="46"/>
        <end position="70"/>
    </location>
</feature>
<evidence type="ECO:0000313" key="3">
    <source>
        <dbReference type="Proteomes" id="UP000186594"/>
    </source>
</evidence>
<accession>A0A1U7LKM3</accession>
<evidence type="ECO:0000313" key="2">
    <source>
        <dbReference type="EMBL" id="OLL23205.1"/>
    </source>
</evidence>
<keyword evidence="1" id="KW-0472">Membrane</keyword>
<sequence>MTLTYVPLAILLLVGIKVVFVGRYNPWTGTTDLVRFSTNAGVDTHALRLLTPGISDVLFYLQFATIMGMLSLDYPEFYQPVLSRTSWSDFMFNTTHRSDLILGTSSGIITVANNTEYGLTRYASLVGLEPKEVFPWFMVWWLVLVGIVTFITEIGVLGKSVWAYSRGGYDQDLQRKHFPFLKGNTNFSRYLC</sequence>
<dbReference type="Proteomes" id="UP000186594">
    <property type="component" value="Unassembled WGS sequence"/>
</dbReference>
<name>A0A1U7LKM3_NEOID</name>
<dbReference type="EMBL" id="LXFE01002172">
    <property type="protein sequence ID" value="OLL23205.1"/>
    <property type="molecule type" value="Genomic_DNA"/>
</dbReference>
<reference evidence="2 3" key="1">
    <citation type="submission" date="2016-04" db="EMBL/GenBank/DDBJ databases">
        <title>Evolutionary innovation and constraint leading to complex multicellularity in the Ascomycota.</title>
        <authorList>
            <person name="Cisse O."/>
            <person name="Nguyen A."/>
            <person name="Hewitt D.A."/>
            <person name="Jedd G."/>
            <person name="Stajich J.E."/>
        </authorList>
    </citation>
    <scope>NUCLEOTIDE SEQUENCE [LARGE SCALE GENOMIC DNA]</scope>
    <source>
        <strain evidence="2 3">DAH-3</strain>
    </source>
</reference>
<dbReference type="OrthoDB" id="5312224at2759"/>
<dbReference type="PANTHER" id="PTHR31145">
    <property type="entry name" value="INTEGRAL MEMBRANE PROTEIN (AFU_ORTHOLOGUE AFUA_7G01610)"/>
    <property type="match status" value="1"/>
</dbReference>
<feature type="transmembrane region" description="Helical" evidence="1">
    <location>
        <begin position="6"/>
        <end position="25"/>
    </location>
</feature>
<evidence type="ECO:0000256" key="1">
    <source>
        <dbReference type="SAM" id="Phobius"/>
    </source>
</evidence>
<keyword evidence="1" id="KW-1133">Transmembrane helix</keyword>
<dbReference type="AlphaFoldDB" id="A0A1U7LKM3"/>
<protein>
    <submittedName>
        <fullName evidence="2">Putative membrane protein</fullName>
    </submittedName>
</protein>
<organism evidence="2 3">
    <name type="scientific">Neolecta irregularis (strain DAH-3)</name>
    <dbReference type="NCBI Taxonomy" id="1198029"/>
    <lineage>
        <taxon>Eukaryota</taxon>
        <taxon>Fungi</taxon>
        <taxon>Dikarya</taxon>
        <taxon>Ascomycota</taxon>
        <taxon>Taphrinomycotina</taxon>
        <taxon>Neolectales</taxon>
        <taxon>Neolectaceae</taxon>
        <taxon>Neolecta</taxon>
    </lineage>
</organism>
<dbReference type="STRING" id="1198029.A0A1U7LKM3"/>
<keyword evidence="1" id="KW-0812">Transmembrane</keyword>